<feature type="compositionally biased region" description="Basic residues" evidence="7">
    <location>
        <begin position="87"/>
        <end position="97"/>
    </location>
</feature>
<keyword evidence="4" id="KW-0862">Zinc</keyword>
<dbReference type="EMBL" id="QEAP01000205">
    <property type="protein sequence ID" value="TPX73154.1"/>
    <property type="molecule type" value="Genomic_DNA"/>
</dbReference>
<dbReference type="STRING" id="246404.A0A507FAE4"/>
<dbReference type="GO" id="GO:0031519">
    <property type="term" value="C:PcG protein complex"/>
    <property type="evidence" value="ECO:0007669"/>
    <property type="project" value="TreeGrafter"/>
</dbReference>
<protein>
    <recommendedName>
        <fullName evidence="8">C2H2-type domain-containing protein</fullName>
    </recommendedName>
</protein>
<dbReference type="AlphaFoldDB" id="A0A507FAE4"/>
<evidence type="ECO:0000259" key="8">
    <source>
        <dbReference type="PROSITE" id="PS50157"/>
    </source>
</evidence>
<feature type="region of interest" description="Disordered" evidence="7">
    <location>
        <begin position="32"/>
        <end position="110"/>
    </location>
</feature>
<proteinExistence type="predicted"/>
<dbReference type="GO" id="GO:0008270">
    <property type="term" value="F:zinc ion binding"/>
    <property type="evidence" value="ECO:0007669"/>
    <property type="project" value="UniProtKB-KW"/>
</dbReference>
<evidence type="ECO:0000256" key="5">
    <source>
        <dbReference type="ARBA" id="ARBA00023242"/>
    </source>
</evidence>
<dbReference type="PROSITE" id="PS50157">
    <property type="entry name" value="ZINC_FINGER_C2H2_2"/>
    <property type="match status" value="3"/>
</dbReference>
<feature type="domain" description="C2H2-type" evidence="8">
    <location>
        <begin position="285"/>
        <end position="314"/>
    </location>
</feature>
<dbReference type="Proteomes" id="UP000320333">
    <property type="component" value="Unassembled WGS sequence"/>
</dbReference>
<dbReference type="FunFam" id="3.30.160.60:FF:000125">
    <property type="entry name" value="Putative zinc finger protein 143"/>
    <property type="match status" value="1"/>
</dbReference>
<evidence type="ECO:0000256" key="1">
    <source>
        <dbReference type="ARBA" id="ARBA00022723"/>
    </source>
</evidence>
<feature type="domain" description="C2H2-type" evidence="8">
    <location>
        <begin position="315"/>
        <end position="344"/>
    </location>
</feature>
<evidence type="ECO:0000256" key="2">
    <source>
        <dbReference type="ARBA" id="ARBA00022737"/>
    </source>
</evidence>
<feature type="domain" description="C2H2-type" evidence="8">
    <location>
        <begin position="345"/>
        <end position="374"/>
    </location>
</feature>
<dbReference type="PANTHER" id="PTHR14003">
    <property type="entry name" value="TRANSCRIPTIONAL REPRESSOR PROTEIN YY"/>
    <property type="match status" value="1"/>
</dbReference>
<keyword evidence="1" id="KW-0479">Metal-binding</keyword>
<evidence type="ECO:0000256" key="3">
    <source>
        <dbReference type="ARBA" id="ARBA00022771"/>
    </source>
</evidence>
<name>A0A507FAE4_9FUNG</name>
<evidence type="ECO:0000256" key="7">
    <source>
        <dbReference type="SAM" id="MobiDB-lite"/>
    </source>
</evidence>
<evidence type="ECO:0000313" key="10">
    <source>
        <dbReference type="Proteomes" id="UP000320333"/>
    </source>
</evidence>
<comment type="caution">
    <text evidence="9">The sequence shown here is derived from an EMBL/GenBank/DDBJ whole genome shotgun (WGS) entry which is preliminary data.</text>
</comment>
<keyword evidence="3 6" id="KW-0863">Zinc-finger</keyword>
<dbReference type="InterPro" id="IPR036236">
    <property type="entry name" value="Znf_C2H2_sf"/>
</dbReference>
<feature type="compositionally biased region" description="Low complexity" evidence="7">
    <location>
        <begin position="98"/>
        <end position="109"/>
    </location>
</feature>
<evidence type="ECO:0000256" key="6">
    <source>
        <dbReference type="PROSITE-ProRule" id="PRU00042"/>
    </source>
</evidence>
<dbReference type="GO" id="GO:0000981">
    <property type="term" value="F:DNA-binding transcription factor activity, RNA polymerase II-specific"/>
    <property type="evidence" value="ECO:0007669"/>
    <property type="project" value="TreeGrafter"/>
</dbReference>
<dbReference type="SUPFAM" id="SSF57667">
    <property type="entry name" value="beta-beta-alpha zinc fingers"/>
    <property type="match status" value="2"/>
</dbReference>
<feature type="compositionally biased region" description="Polar residues" evidence="7">
    <location>
        <begin position="212"/>
        <end position="227"/>
    </location>
</feature>
<dbReference type="GO" id="GO:0000978">
    <property type="term" value="F:RNA polymerase II cis-regulatory region sequence-specific DNA binding"/>
    <property type="evidence" value="ECO:0007669"/>
    <property type="project" value="TreeGrafter"/>
</dbReference>
<evidence type="ECO:0000256" key="4">
    <source>
        <dbReference type="ARBA" id="ARBA00022833"/>
    </source>
</evidence>
<dbReference type="Gene3D" id="3.30.160.60">
    <property type="entry name" value="Classic Zinc Finger"/>
    <property type="match status" value="3"/>
</dbReference>
<dbReference type="GO" id="GO:0000785">
    <property type="term" value="C:chromatin"/>
    <property type="evidence" value="ECO:0007669"/>
    <property type="project" value="TreeGrafter"/>
</dbReference>
<dbReference type="InterPro" id="IPR013087">
    <property type="entry name" value="Znf_C2H2_type"/>
</dbReference>
<feature type="region of interest" description="Disordered" evidence="7">
    <location>
        <begin position="208"/>
        <end position="234"/>
    </location>
</feature>
<keyword evidence="10" id="KW-1185">Reference proteome</keyword>
<evidence type="ECO:0000313" key="9">
    <source>
        <dbReference type="EMBL" id="TPX73154.1"/>
    </source>
</evidence>
<gene>
    <name evidence="9" type="ORF">CcCBS67573_g05571</name>
</gene>
<organism evidence="9 10">
    <name type="scientific">Chytriomyces confervae</name>
    <dbReference type="NCBI Taxonomy" id="246404"/>
    <lineage>
        <taxon>Eukaryota</taxon>
        <taxon>Fungi</taxon>
        <taxon>Fungi incertae sedis</taxon>
        <taxon>Chytridiomycota</taxon>
        <taxon>Chytridiomycota incertae sedis</taxon>
        <taxon>Chytridiomycetes</taxon>
        <taxon>Chytridiales</taxon>
        <taxon>Chytriomycetaceae</taxon>
        <taxon>Chytriomyces</taxon>
    </lineage>
</organism>
<dbReference type="OrthoDB" id="3437960at2759"/>
<sequence>MSASCSPLSPTQRALYTEPALLPAIHHSHRLSHPFPLSMQPQTANMKDNQRSPRHETSHPDLHHAVHRTPSVADGPREQTLAGTQQQHHHHHHHHHTSSSPSACSSSNSTPQCLSSITVNAFSLPGSNSAFGAVSVPSMSESPANPRLAVETVEHSFEKRKPIRISISQLCDNVEEVSSTVPTGGVEAASYTLSPYAGLPNFDTSSQEKETLLQTSPVSSGDSSRNGLESCESEGEYADSARQRAAALCVLAAAAAESTFGGPFKIPTSKRIDAPLLCSSGSKKFVCDFDGCLRTFASGASLRSHVICHTGARPFVCEYEGCNKSYTTNNRLKVHMRLHTKEKPYACDFPGCDYRTTQKCSLTPHMVRHLDERAKREIKAKNERSVPCVHCGKTYKSVISLNQHCFKDHNTSVEWSLKQQ</sequence>
<reference evidence="9 10" key="1">
    <citation type="journal article" date="2019" name="Sci. Rep.">
        <title>Comparative genomics of chytrid fungi reveal insights into the obligate biotrophic and pathogenic lifestyle of Synchytrium endobioticum.</title>
        <authorList>
            <person name="van de Vossenberg B.T.L.H."/>
            <person name="Warris S."/>
            <person name="Nguyen H.D.T."/>
            <person name="van Gent-Pelzer M.P.E."/>
            <person name="Joly D.L."/>
            <person name="van de Geest H.C."/>
            <person name="Bonants P.J.M."/>
            <person name="Smith D.S."/>
            <person name="Levesque C.A."/>
            <person name="van der Lee T.A.J."/>
        </authorList>
    </citation>
    <scope>NUCLEOTIDE SEQUENCE [LARGE SCALE GENOMIC DNA]</scope>
    <source>
        <strain evidence="9 10">CBS 675.73</strain>
    </source>
</reference>
<dbReference type="SMART" id="SM00355">
    <property type="entry name" value="ZnF_C2H2"/>
    <property type="match status" value="4"/>
</dbReference>
<dbReference type="GO" id="GO:0005667">
    <property type="term" value="C:transcription regulator complex"/>
    <property type="evidence" value="ECO:0007669"/>
    <property type="project" value="TreeGrafter"/>
</dbReference>
<accession>A0A507FAE4</accession>
<dbReference type="PROSITE" id="PS00028">
    <property type="entry name" value="ZINC_FINGER_C2H2_1"/>
    <property type="match status" value="3"/>
</dbReference>
<feature type="compositionally biased region" description="Basic and acidic residues" evidence="7">
    <location>
        <begin position="48"/>
        <end position="64"/>
    </location>
</feature>
<dbReference type="PANTHER" id="PTHR14003:SF23">
    <property type="entry name" value="ZINC FINGER PROTEIN 143"/>
    <property type="match status" value="1"/>
</dbReference>
<keyword evidence="5" id="KW-0539">Nucleus</keyword>
<keyword evidence="2" id="KW-0677">Repeat</keyword>